<feature type="transmembrane region" description="Helical" evidence="1">
    <location>
        <begin position="12"/>
        <end position="30"/>
    </location>
</feature>
<comment type="caution">
    <text evidence="2">The sequence shown here is derived from an EMBL/GenBank/DDBJ whole genome shotgun (WGS) entry which is preliminary data.</text>
</comment>
<dbReference type="AlphaFoldDB" id="A0A9P9F973"/>
<keyword evidence="1" id="KW-0472">Membrane</keyword>
<organism evidence="2 3">
    <name type="scientific">Dactylonectria macrodidyma</name>
    <dbReference type="NCBI Taxonomy" id="307937"/>
    <lineage>
        <taxon>Eukaryota</taxon>
        <taxon>Fungi</taxon>
        <taxon>Dikarya</taxon>
        <taxon>Ascomycota</taxon>
        <taxon>Pezizomycotina</taxon>
        <taxon>Sordariomycetes</taxon>
        <taxon>Hypocreomycetidae</taxon>
        <taxon>Hypocreales</taxon>
        <taxon>Nectriaceae</taxon>
        <taxon>Dactylonectria</taxon>
    </lineage>
</organism>
<keyword evidence="1" id="KW-1133">Transmembrane helix</keyword>
<reference evidence="2" key="1">
    <citation type="journal article" date="2021" name="Nat. Commun.">
        <title>Genetic determinants of endophytism in the Arabidopsis root mycobiome.</title>
        <authorList>
            <person name="Mesny F."/>
            <person name="Miyauchi S."/>
            <person name="Thiergart T."/>
            <person name="Pickel B."/>
            <person name="Atanasova L."/>
            <person name="Karlsson M."/>
            <person name="Huettel B."/>
            <person name="Barry K.W."/>
            <person name="Haridas S."/>
            <person name="Chen C."/>
            <person name="Bauer D."/>
            <person name="Andreopoulos W."/>
            <person name="Pangilinan J."/>
            <person name="LaButti K."/>
            <person name="Riley R."/>
            <person name="Lipzen A."/>
            <person name="Clum A."/>
            <person name="Drula E."/>
            <person name="Henrissat B."/>
            <person name="Kohler A."/>
            <person name="Grigoriev I.V."/>
            <person name="Martin F.M."/>
            <person name="Hacquard S."/>
        </authorList>
    </citation>
    <scope>NUCLEOTIDE SEQUENCE</scope>
    <source>
        <strain evidence="2">MPI-CAGE-AT-0147</strain>
    </source>
</reference>
<evidence type="ECO:0000313" key="3">
    <source>
        <dbReference type="Proteomes" id="UP000738349"/>
    </source>
</evidence>
<keyword evidence="1" id="KW-0812">Transmembrane</keyword>
<name>A0A9P9F973_9HYPO</name>
<proteinExistence type="predicted"/>
<dbReference type="Proteomes" id="UP000738349">
    <property type="component" value="Unassembled WGS sequence"/>
</dbReference>
<gene>
    <name evidence="2" type="ORF">EDB81DRAFT_787287</name>
</gene>
<accession>A0A9P9F973</accession>
<evidence type="ECO:0000313" key="2">
    <source>
        <dbReference type="EMBL" id="KAH7156524.1"/>
    </source>
</evidence>
<evidence type="ECO:0000256" key="1">
    <source>
        <dbReference type="SAM" id="Phobius"/>
    </source>
</evidence>
<protein>
    <submittedName>
        <fullName evidence="2">Uncharacterized protein</fullName>
    </submittedName>
</protein>
<sequence length="82" mass="8874">MPPQAHHDSRNAIRFVKLLLLIIVSVLVSGGQMQTFRSWLLSAWFASVKLPYGGTVPSCLPLASPYCGAQPVDKLQHEGVGS</sequence>
<keyword evidence="3" id="KW-1185">Reference proteome</keyword>
<dbReference type="EMBL" id="JAGMUV010000005">
    <property type="protein sequence ID" value="KAH7156524.1"/>
    <property type="molecule type" value="Genomic_DNA"/>
</dbReference>